<proteinExistence type="predicted"/>
<sequence>MTNTKQVEQKVFPWTGKRVERIVIPPDKVREVLIPWVYKVLIRIKQEEMAKQASGGEQR</sequence>
<reference evidence="1" key="1">
    <citation type="journal article" date="2024" name="Int. J. Syst. Evol. Microbiol.">
        <title>Polycladomyces zharkentensis sp. nov., a novel thermophilic cellulose- and starch-degrading member of the Bacillota from a geothermal aquifer in Kazakhstan.</title>
        <authorList>
            <person name="Mashzhan A."/>
            <person name="Kistaubayeva A."/>
            <person name="Javier-Lopez R."/>
            <person name="Bissenova U."/>
            <person name="Bissenbay A."/>
            <person name="Birkeland N.K."/>
        </authorList>
    </citation>
    <scope>NUCLEOTIDE SEQUENCE</scope>
    <source>
        <strain evidence="1">ZKZ2T</strain>
    </source>
</reference>
<keyword evidence="2" id="KW-1185">Reference proteome</keyword>
<evidence type="ECO:0000313" key="2">
    <source>
        <dbReference type="Proteomes" id="UP001177120"/>
    </source>
</evidence>
<dbReference type="EMBL" id="JAFHAP010000016">
    <property type="protein sequence ID" value="MBN2910801.1"/>
    <property type="molecule type" value="Genomic_DNA"/>
</dbReference>
<organism evidence="1 2">
    <name type="scientific">Polycladomyces zharkentensis</name>
    <dbReference type="NCBI Taxonomy" id="2807616"/>
    <lineage>
        <taxon>Bacteria</taxon>
        <taxon>Bacillati</taxon>
        <taxon>Bacillota</taxon>
        <taxon>Bacilli</taxon>
        <taxon>Bacillales</taxon>
        <taxon>Thermoactinomycetaceae</taxon>
        <taxon>Polycladomyces</taxon>
    </lineage>
</organism>
<name>A0ABS2WMQ3_9BACL</name>
<comment type="caution">
    <text evidence="1">The sequence shown here is derived from an EMBL/GenBank/DDBJ whole genome shotgun (WGS) entry which is preliminary data.</text>
</comment>
<dbReference type="Proteomes" id="UP001177120">
    <property type="component" value="Unassembled WGS sequence"/>
</dbReference>
<gene>
    <name evidence="1" type="ORF">JQC72_14975</name>
</gene>
<accession>A0ABS2WMQ3</accession>
<protein>
    <submittedName>
        <fullName evidence="1">Uncharacterized protein</fullName>
    </submittedName>
</protein>
<evidence type="ECO:0000313" key="1">
    <source>
        <dbReference type="EMBL" id="MBN2910801.1"/>
    </source>
</evidence>
<dbReference type="RefSeq" id="WP_205497050.1">
    <property type="nucleotide sequence ID" value="NZ_JAFHAP010000016.1"/>
</dbReference>